<dbReference type="HAMAP" id="MF_01898">
    <property type="entry name" value="GyrB"/>
    <property type="match status" value="1"/>
</dbReference>
<evidence type="ECO:0000313" key="15">
    <source>
        <dbReference type="Proteomes" id="UP000520156"/>
    </source>
</evidence>
<dbReference type="EC" id="5.6.2.2" evidence="11"/>
<dbReference type="InterPro" id="IPR020568">
    <property type="entry name" value="Ribosomal_Su5_D2-typ_SF"/>
</dbReference>
<reference evidence="14 15" key="1">
    <citation type="submission" date="2020-08" db="EMBL/GenBank/DDBJ databases">
        <title>The genome sequence of Novosphingobium flavum 4Y4.</title>
        <authorList>
            <person name="Liu Y."/>
        </authorList>
    </citation>
    <scope>NUCLEOTIDE SEQUENCE [LARGE SCALE GENOMIC DNA]</scope>
    <source>
        <strain evidence="14 15">4Y4</strain>
    </source>
</reference>
<dbReference type="InterPro" id="IPR002288">
    <property type="entry name" value="DNA_gyrase_B_C"/>
</dbReference>
<dbReference type="CDD" id="cd03366">
    <property type="entry name" value="TOPRIM_TopoIIA_GyrB"/>
    <property type="match status" value="1"/>
</dbReference>
<evidence type="ECO:0000256" key="10">
    <source>
        <dbReference type="ARBA" id="ARBA00023235"/>
    </source>
</evidence>
<comment type="miscellaneous">
    <text evidence="11">Few gyrases are as efficient as E.coli at forming negative supercoils. Not all organisms have 2 type II topoisomerases; in organisms with a single type II topoisomerase this enzyme also has to decatenate newly replicated chromosomes.</text>
</comment>
<dbReference type="NCBIfam" id="NF011501">
    <property type="entry name" value="PRK14939.1"/>
    <property type="match status" value="1"/>
</dbReference>
<evidence type="ECO:0000256" key="3">
    <source>
        <dbReference type="ARBA" id="ARBA00022490"/>
    </source>
</evidence>
<comment type="subcellular location">
    <subcellularLocation>
        <location evidence="11">Cytoplasm</location>
    </subcellularLocation>
</comment>
<comment type="similarity">
    <text evidence="2 11">Belongs to the type II topoisomerase GyrB family.</text>
</comment>
<comment type="catalytic activity">
    <reaction evidence="1 11">
        <text>ATP-dependent breakage, passage and rejoining of double-stranded DNA.</text>
        <dbReference type="EC" id="5.6.2.2"/>
    </reaction>
</comment>
<organism evidence="14 15">
    <name type="scientific">Novosphingobium aerophilum</name>
    <dbReference type="NCBI Taxonomy" id="2839843"/>
    <lineage>
        <taxon>Bacteria</taxon>
        <taxon>Pseudomonadati</taxon>
        <taxon>Pseudomonadota</taxon>
        <taxon>Alphaproteobacteria</taxon>
        <taxon>Sphingomonadales</taxon>
        <taxon>Sphingomonadaceae</taxon>
        <taxon>Novosphingobium</taxon>
    </lineage>
</organism>
<dbReference type="InterPro" id="IPR049353">
    <property type="entry name" value="GyrB_hook"/>
</dbReference>
<dbReference type="PANTHER" id="PTHR45866:SF1">
    <property type="entry name" value="DNA GYRASE SUBUNIT B, MITOCHONDRIAL"/>
    <property type="match status" value="1"/>
</dbReference>
<dbReference type="Pfam" id="PF01751">
    <property type="entry name" value="Toprim"/>
    <property type="match status" value="1"/>
</dbReference>
<evidence type="ECO:0000256" key="1">
    <source>
        <dbReference type="ARBA" id="ARBA00000185"/>
    </source>
</evidence>
<dbReference type="Gene3D" id="3.30.230.10">
    <property type="match status" value="1"/>
</dbReference>
<keyword evidence="8 11" id="KW-0799">Topoisomerase</keyword>
<dbReference type="NCBIfam" id="NF004189">
    <property type="entry name" value="PRK05644.1"/>
    <property type="match status" value="1"/>
</dbReference>
<feature type="binding site" evidence="11">
    <location>
        <position position="520"/>
    </location>
    <ligand>
        <name>Mg(2+)</name>
        <dbReference type="ChEBI" id="CHEBI:18420"/>
        <label>2</label>
    </ligand>
</feature>
<feature type="binding site" evidence="11">
    <location>
        <position position="518"/>
    </location>
    <ligand>
        <name>Mg(2+)</name>
        <dbReference type="ChEBI" id="CHEBI:18420"/>
        <label>2</label>
    </ligand>
</feature>
<dbReference type="SUPFAM" id="SSF55874">
    <property type="entry name" value="ATPase domain of HSP90 chaperone/DNA topoisomerase II/histidine kinase"/>
    <property type="match status" value="1"/>
</dbReference>
<keyword evidence="10 11" id="KW-0413">Isomerase</keyword>
<dbReference type="Pfam" id="PF21249">
    <property type="entry name" value="GyrB_hook"/>
    <property type="match status" value="1"/>
</dbReference>
<dbReference type="CDD" id="cd16928">
    <property type="entry name" value="HATPase_GyrB-like"/>
    <property type="match status" value="1"/>
</dbReference>
<dbReference type="GO" id="GO:0003677">
    <property type="term" value="F:DNA binding"/>
    <property type="evidence" value="ECO:0007669"/>
    <property type="project" value="UniProtKB-KW"/>
</dbReference>
<dbReference type="PRINTS" id="PR00418">
    <property type="entry name" value="TPI2FAMILY"/>
</dbReference>
<evidence type="ECO:0000256" key="6">
    <source>
        <dbReference type="ARBA" id="ARBA00022840"/>
    </source>
</evidence>
<dbReference type="CDD" id="cd00822">
    <property type="entry name" value="TopoII_Trans_DNA_gyrase"/>
    <property type="match status" value="1"/>
</dbReference>
<dbReference type="GO" id="GO:0006265">
    <property type="term" value="P:DNA topological change"/>
    <property type="evidence" value="ECO:0007669"/>
    <property type="project" value="UniProtKB-UniRule"/>
</dbReference>
<keyword evidence="5 11" id="KW-0547">Nucleotide-binding</keyword>
<dbReference type="InterPro" id="IPR001241">
    <property type="entry name" value="Topo_IIA"/>
</dbReference>
<keyword evidence="7 11" id="KW-0460">Magnesium</keyword>
<dbReference type="InterPro" id="IPR034160">
    <property type="entry name" value="TOPRIM_GyrB"/>
</dbReference>
<dbReference type="InterPro" id="IPR018522">
    <property type="entry name" value="TopoIIA_CS"/>
</dbReference>
<dbReference type="PANTHER" id="PTHR45866">
    <property type="entry name" value="DNA GYRASE/TOPOISOMERASE SUBUNIT B"/>
    <property type="match status" value="1"/>
</dbReference>
<evidence type="ECO:0000259" key="13">
    <source>
        <dbReference type="PROSITE" id="PS50880"/>
    </source>
</evidence>
<dbReference type="GO" id="GO:0005694">
    <property type="term" value="C:chromosome"/>
    <property type="evidence" value="ECO:0007669"/>
    <property type="project" value="InterPro"/>
</dbReference>
<sequence length="843" mass="92586">MSDLPENTPNQNAYGADSIKVLKGLDAVRKRPGMYIGDTDDGSGLHHMVFEVSDNAIDEALAGHCDLVLIELNPDGSVSVEDNGRGIPTDIHSEEGVSAAEVIMTQLHAGGKFENTSDDNAYKVSGGLHGVGVSVVNALSEWLELTIWRDGQEHWMKFAHGDAVGPLKVVGAAPVVDGKPKKGTRVTFLASDETFKNVTVYDFEKLEHRYRELAFLNSGVRILLRDKRGEEVKEHDLYYEGGIAAFVKWLDRNKQALLPDPIAISAQRDGIGIDVALEWNDSYYENVLCFTNNIPQRDGGTHLAAFRAALTRTLNNYAEKSGMLKKEKVSLTGDDMREGLTAIVSVKLPDPKFSSQTKDKLVSSEVRQPLESLMGDKMTEWLEENPAYAKAVIQKIIDAAAAREAARRARELTRRKGAMDIASLPGKLADCQERDPSKCELFLVEGDSAGGSAKQGRDRATQAILPLKGKILNVERARFDRIISSKEVGTLIQAMGTGIRDEFNLDKLRYHKIVIMTDADVDGAHIRTLLLTFFHRQMPDIIKAGHLFIAQPPLYKVAKGRSEVYLKDNAALDRYLVEAGLAGRLLETQGGARGGVELEALVEHALRIKALMGFVPRRYDPAIIEALALAGVFEPELSREGREAALVRAAQWLDRGDREARWTAFIGEDGAVRVERLWRGVTDHHVIEASFLGSAEARKLARLAQENVEVYAGPVNFVKGSTVEAEPEPELPSDEGVDDGPGAQAPRAVAPEGAITRPTQLLDAVMAAGRKGLSIQRYKGLGEMNAEQLWETTLDPDNRALLQVKVEDADVTDEIFTRLMGDVVEPRRDFIQENALNVANLDV</sequence>
<dbReference type="InterPro" id="IPR000565">
    <property type="entry name" value="Topo_IIA_B"/>
</dbReference>
<keyword evidence="3 11" id="KW-0963">Cytoplasm</keyword>
<dbReference type="Pfam" id="PF00986">
    <property type="entry name" value="DNA_gyraseB_C"/>
    <property type="match status" value="1"/>
</dbReference>
<dbReference type="SUPFAM" id="SSF54211">
    <property type="entry name" value="Ribosomal protein S5 domain 2-like"/>
    <property type="match status" value="1"/>
</dbReference>
<evidence type="ECO:0000256" key="5">
    <source>
        <dbReference type="ARBA" id="ARBA00022741"/>
    </source>
</evidence>
<protein>
    <recommendedName>
        <fullName evidence="11">DNA gyrase subunit B</fullName>
        <ecNumber evidence="11">5.6.2.2</ecNumber>
    </recommendedName>
</protein>
<accession>A0A7X1F958</accession>
<evidence type="ECO:0000256" key="4">
    <source>
        <dbReference type="ARBA" id="ARBA00022723"/>
    </source>
</evidence>
<dbReference type="InterPro" id="IPR036890">
    <property type="entry name" value="HATPase_C_sf"/>
</dbReference>
<dbReference type="RefSeq" id="WP_185684073.1">
    <property type="nucleotide sequence ID" value="NZ_JACLAU010000024.1"/>
</dbReference>
<proteinExistence type="inferred from homology"/>
<dbReference type="Pfam" id="PF00204">
    <property type="entry name" value="DNA_gyraseB"/>
    <property type="match status" value="1"/>
</dbReference>
<dbReference type="GO" id="GO:0005524">
    <property type="term" value="F:ATP binding"/>
    <property type="evidence" value="ECO:0007669"/>
    <property type="project" value="UniProtKB-UniRule"/>
</dbReference>
<feature type="compositionally biased region" description="Acidic residues" evidence="12">
    <location>
        <begin position="725"/>
        <end position="738"/>
    </location>
</feature>
<feature type="site" description="Interaction with DNA" evidence="11">
    <location>
        <position position="470"/>
    </location>
</feature>
<dbReference type="InterPro" id="IPR011557">
    <property type="entry name" value="GyrB"/>
</dbReference>
<keyword evidence="6 11" id="KW-0067">ATP-binding</keyword>
<dbReference type="SMART" id="SM00433">
    <property type="entry name" value="TOP2c"/>
    <property type="match status" value="1"/>
</dbReference>
<dbReference type="GO" id="GO:0046872">
    <property type="term" value="F:metal ion binding"/>
    <property type="evidence" value="ECO:0007669"/>
    <property type="project" value="UniProtKB-KW"/>
</dbReference>
<dbReference type="Proteomes" id="UP000520156">
    <property type="component" value="Unassembled WGS sequence"/>
</dbReference>
<gene>
    <name evidence="11 14" type="primary">gyrB</name>
    <name evidence="14" type="ORF">H7F49_13330</name>
</gene>
<evidence type="ECO:0000256" key="8">
    <source>
        <dbReference type="ARBA" id="ARBA00023029"/>
    </source>
</evidence>
<feature type="binding site" evidence="11">
    <location>
        <position position="518"/>
    </location>
    <ligand>
        <name>Mg(2+)</name>
        <dbReference type="ChEBI" id="CHEBI:18420"/>
        <label>1</label>
        <note>catalytic</note>
    </ligand>
</feature>
<evidence type="ECO:0000256" key="7">
    <source>
        <dbReference type="ARBA" id="ARBA00022842"/>
    </source>
</evidence>
<dbReference type="FunFam" id="3.40.50.670:FF:000001">
    <property type="entry name" value="DNA topoisomerase 2"/>
    <property type="match status" value="1"/>
</dbReference>
<dbReference type="InterPro" id="IPR003594">
    <property type="entry name" value="HATPase_dom"/>
</dbReference>
<dbReference type="EMBL" id="JACLAU010000024">
    <property type="protein sequence ID" value="MBC2652678.1"/>
    <property type="molecule type" value="Genomic_DNA"/>
</dbReference>
<dbReference type="Pfam" id="PF02518">
    <property type="entry name" value="HATPase_c"/>
    <property type="match status" value="1"/>
</dbReference>
<evidence type="ECO:0000256" key="12">
    <source>
        <dbReference type="SAM" id="MobiDB-lite"/>
    </source>
</evidence>
<comment type="subunit">
    <text evidence="11">Heterotetramer, composed of two GyrA and two GyrB chains. In the heterotetramer, GyrA contains the active site tyrosine that forms a transient covalent intermediate with DNA, while GyrB binds cofactors and catalyzes ATP hydrolysis.</text>
</comment>
<dbReference type="SMART" id="SM00387">
    <property type="entry name" value="HATPase_c"/>
    <property type="match status" value="1"/>
</dbReference>
<dbReference type="FunFam" id="3.30.230.10:FF:000005">
    <property type="entry name" value="DNA gyrase subunit B"/>
    <property type="match status" value="1"/>
</dbReference>
<dbReference type="InterPro" id="IPR013760">
    <property type="entry name" value="Topo_IIA-like_dom_sf"/>
</dbReference>
<comment type="function">
    <text evidence="11">A type II topoisomerase that negatively supercoils closed circular double-stranded (ds) DNA in an ATP-dependent manner to modulate DNA topology and maintain chromosomes in an underwound state. Negative supercoiling favors strand separation, and DNA replication, transcription, recombination and repair, all of which involve strand separation. Also able to catalyze the interconversion of other topological isomers of dsDNA rings, including catenanes and knotted rings. Type II topoisomerases break and join 2 DNA strands simultaneously in an ATP-dependent manner.</text>
</comment>
<dbReference type="InterPro" id="IPR013506">
    <property type="entry name" value="Topo_IIA_bsu_dom2"/>
</dbReference>
<feature type="binding site" evidence="11">
    <location>
        <position position="445"/>
    </location>
    <ligand>
        <name>Mg(2+)</name>
        <dbReference type="ChEBI" id="CHEBI:18420"/>
        <label>1</label>
        <note>catalytic</note>
    </ligand>
</feature>
<evidence type="ECO:0000256" key="11">
    <source>
        <dbReference type="HAMAP-Rule" id="MF_01898"/>
    </source>
</evidence>
<dbReference type="InterPro" id="IPR013759">
    <property type="entry name" value="Topo_IIA_B_C"/>
</dbReference>
<dbReference type="PROSITE" id="PS00177">
    <property type="entry name" value="TOPOISOMERASE_II"/>
    <property type="match status" value="1"/>
</dbReference>
<keyword evidence="9" id="KW-0238">DNA-binding</keyword>
<comment type="caution">
    <text evidence="14">The sequence shown here is derived from an EMBL/GenBank/DDBJ whole genome shotgun (WGS) entry which is preliminary data.</text>
</comment>
<dbReference type="InterPro" id="IPR014721">
    <property type="entry name" value="Ribsml_uS5_D2-typ_fold_subgr"/>
</dbReference>
<feature type="site" description="Interaction with DNA" evidence="11">
    <location>
        <position position="473"/>
    </location>
</feature>
<dbReference type="NCBIfam" id="TIGR01059">
    <property type="entry name" value="gyrB"/>
    <property type="match status" value="1"/>
</dbReference>
<dbReference type="PROSITE" id="PS50880">
    <property type="entry name" value="TOPRIM"/>
    <property type="match status" value="1"/>
</dbReference>
<dbReference type="InterPro" id="IPR006171">
    <property type="entry name" value="TOPRIM_dom"/>
</dbReference>
<evidence type="ECO:0000256" key="2">
    <source>
        <dbReference type="ARBA" id="ARBA00010708"/>
    </source>
</evidence>
<dbReference type="GO" id="GO:0005737">
    <property type="term" value="C:cytoplasm"/>
    <property type="evidence" value="ECO:0007669"/>
    <property type="project" value="UniProtKB-SubCell"/>
</dbReference>
<keyword evidence="15" id="KW-1185">Reference proteome</keyword>
<name>A0A7X1F958_9SPHN</name>
<dbReference type="FunFam" id="3.30.565.10:FF:000002">
    <property type="entry name" value="DNA gyrase subunit B"/>
    <property type="match status" value="1"/>
</dbReference>
<dbReference type="PRINTS" id="PR01159">
    <property type="entry name" value="DNAGYRASEB"/>
</dbReference>
<comment type="cofactor">
    <cofactor evidence="11">
        <name>Mg(2+)</name>
        <dbReference type="ChEBI" id="CHEBI:18420"/>
    </cofactor>
    <cofactor evidence="11">
        <name>Mn(2+)</name>
        <dbReference type="ChEBI" id="CHEBI:29035"/>
    </cofactor>
    <cofactor evidence="11">
        <name>Ca(2+)</name>
        <dbReference type="ChEBI" id="CHEBI:29108"/>
    </cofactor>
    <text evidence="11">Binds two Mg(2+) per subunit. The magnesium ions form salt bridges with both the protein and the DNA. Can also accept other divalent metal cations, such as Mn(2+) or Ca(2+).</text>
</comment>
<dbReference type="GO" id="GO:0006261">
    <property type="term" value="P:DNA-templated DNA replication"/>
    <property type="evidence" value="ECO:0007669"/>
    <property type="project" value="UniProtKB-UniRule"/>
</dbReference>
<dbReference type="SUPFAM" id="SSF56719">
    <property type="entry name" value="Type II DNA topoisomerase"/>
    <property type="match status" value="1"/>
</dbReference>
<evidence type="ECO:0000256" key="9">
    <source>
        <dbReference type="ARBA" id="ARBA00023125"/>
    </source>
</evidence>
<evidence type="ECO:0000313" key="14">
    <source>
        <dbReference type="EMBL" id="MBC2652678.1"/>
    </source>
</evidence>
<feature type="domain" description="Toprim" evidence="13">
    <location>
        <begin position="439"/>
        <end position="549"/>
    </location>
</feature>
<dbReference type="Gene3D" id="3.30.565.10">
    <property type="entry name" value="Histidine kinase-like ATPase, C-terminal domain"/>
    <property type="match status" value="1"/>
</dbReference>
<dbReference type="Gene3D" id="3.40.50.670">
    <property type="match status" value="2"/>
</dbReference>
<feature type="region of interest" description="Disordered" evidence="12">
    <location>
        <begin position="722"/>
        <end position="753"/>
    </location>
</feature>
<dbReference type="AlphaFoldDB" id="A0A7X1F958"/>
<dbReference type="GO" id="GO:0003918">
    <property type="term" value="F:DNA topoisomerase type II (double strand cut, ATP-hydrolyzing) activity"/>
    <property type="evidence" value="ECO:0007669"/>
    <property type="project" value="UniProtKB-UniRule"/>
</dbReference>
<keyword evidence="4 11" id="KW-0479">Metal-binding</keyword>